<dbReference type="Pfam" id="PF13960">
    <property type="entry name" value="DUF4218"/>
    <property type="match status" value="1"/>
</dbReference>
<evidence type="ECO:0000256" key="1">
    <source>
        <dbReference type="SAM" id="Phobius"/>
    </source>
</evidence>
<dbReference type="PANTHER" id="PTHR48258">
    <property type="entry name" value="DUF4218 DOMAIN-CONTAINING PROTEIN-RELATED"/>
    <property type="match status" value="1"/>
</dbReference>
<evidence type="ECO:0000313" key="4">
    <source>
        <dbReference type="EMBL" id="RVW49996.1"/>
    </source>
</evidence>
<dbReference type="Pfam" id="PF02992">
    <property type="entry name" value="Transposase_21"/>
    <property type="match status" value="1"/>
</dbReference>
<sequence>MAQCYDTMDCGDVASTVEMVHVIDYEFMTDPILFKKLLEDAEKPLYPSCIKFTKLSALVKLYNVKARYGWSNKSFSDLLQILGDMLPVNNEMPLSMYEAKKTLNALGMEYKKIHACPNDCILYRNELNDASSCPTCGTSRWKVNKAGARNTKRIPAKVLWYFPPIPRWKVNKAGARNTKRIPAKVLWYFPPIPRFNRMFQSPKIAKDLKWHAKDCRNLRLAISANGINPHSSMTRPRQLGKDIDVYLAPLVNDLKALWEGYHACPICGEETNSHWLKHGNKNSYTGHRRFLPCNHPFRKQKKAFNGEQEFRLPPKELTGDEYLQRNLMSMEELKLNGLKSHDYHALMQQLLPVAIRYVLPKHVRYAITRLCFFFNALCAKVVDVSRLNDLQQDIVVTLCLLEKYFPPSIFDIMLHLTVHLVKEVRLCGPVYMRWMYPFERYMKVLKGYVRNHNRPEGCIVECYIAEEALEFCTEYLSGMDAIGIPSSMKDEWKCGKPLLGGRAITIHDYKLVEQAHHYVLQNTTIVQPFIDEHIKYLKTKYPRQSKRVKWLEDEHVRTFSYWLRKKERDEARVNQNSGVSIMASTMQIASSKDKNPMLGDICFYGIVREIWDLDYNMFNICVFKCDWVDSKNGVKVDELGFTLVDLSKIGHKSDPFILATQAQQVFYVEDQVDPRWSIVLSRPKMELFDIEGDGNIADNDMDHHPFVNGMPNIKSFDEVEDYDEIYGWKGRKTKDYFTKKGAFLVDENSKYNVISSIRTSFRSFRHTLTKEYILPYKDKLEYLLQPPIEYNYIPIEDWRKLVANRKGYAGLQEELMQKTGSRKPIDRWVLWKLARLKKCEYDDVTRPVAEKIDELAKAVEEGKITCVGQKDILTLALGTSEHLGWVYKCKLALETEENIVAYGTYLRDSKISIDGTDILVVILYPLQPNALLPFPLSENISTIREGVGYEVLWPVTFVINDENDEGPKQLDGVMCEYFVMRYMRDIIANRSLLISQVYLPMYKVIVIVVAILRFQDHA</sequence>
<dbReference type="AlphaFoldDB" id="A0A438EQH1"/>
<evidence type="ECO:0008006" key="6">
    <source>
        <dbReference type="Google" id="ProtNLM"/>
    </source>
</evidence>
<dbReference type="EMBL" id="QGNW01001215">
    <property type="protein sequence ID" value="RVW49996.1"/>
    <property type="molecule type" value="Genomic_DNA"/>
</dbReference>
<protein>
    <recommendedName>
        <fullName evidence="6">DUF4216 domain-containing protein</fullName>
    </recommendedName>
</protein>
<name>A0A438EQH1_VITVI</name>
<keyword evidence="1" id="KW-0812">Transmembrane</keyword>
<dbReference type="InterPro" id="IPR025312">
    <property type="entry name" value="DUF4216"/>
</dbReference>
<organism evidence="4 5">
    <name type="scientific">Vitis vinifera</name>
    <name type="common">Grape</name>
    <dbReference type="NCBI Taxonomy" id="29760"/>
    <lineage>
        <taxon>Eukaryota</taxon>
        <taxon>Viridiplantae</taxon>
        <taxon>Streptophyta</taxon>
        <taxon>Embryophyta</taxon>
        <taxon>Tracheophyta</taxon>
        <taxon>Spermatophyta</taxon>
        <taxon>Magnoliopsida</taxon>
        <taxon>eudicotyledons</taxon>
        <taxon>Gunneridae</taxon>
        <taxon>Pentapetalae</taxon>
        <taxon>rosids</taxon>
        <taxon>Vitales</taxon>
        <taxon>Vitaceae</taxon>
        <taxon>Viteae</taxon>
        <taxon>Vitis</taxon>
    </lineage>
</organism>
<evidence type="ECO:0000259" key="3">
    <source>
        <dbReference type="Pfam" id="PF13960"/>
    </source>
</evidence>
<accession>A0A438EQH1</accession>
<dbReference type="Proteomes" id="UP000288805">
    <property type="component" value="Unassembled WGS sequence"/>
</dbReference>
<feature type="transmembrane region" description="Helical" evidence="1">
    <location>
        <begin position="997"/>
        <end position="1014"/>
    </location>
</feature>
<proteinExistence type="predicted"/>
<evidence type="ECO:0000259" key="2">
    <source>
        <dbReference type="Pfam" id="PF13952"/>
    </source>
</evidence>
<dbReference type="InterPro" id="IPR004242">
    <property type="entry name" value="Transposase_21"/>
</dbReference>
<feature type="domain" description="DUF4216" evidence="2">
    <location>
        <begin position="611"/>
        <end position="679"/>
    </location>
</feature>
<keyword evidence="1" id="KW-0472">Membrane</keyword>
<feature type="domain" description="DUF4218" evidence="3">
    <location>
        <begin position="377"/>
        <end position="480"/>
    </location>
</feature>
<gene>
    <name evidence="4" type="ORF">CK203_082261</name>
</gene>
<dbReference type="PANTHER" id="PTHR48258:SF9">
    <property type="entry name" value="OS01G0348150 PROTEIN"/>
    <property type="match status" value="1"/>
</dbReference>
<dbReference type="Pfam" id="PF13952">
    <property type="entry name" value="DUF4216"/>
    <property type="match status" value="1"/>
</dbReference>
<reference evidence="4 5" key="1">
    <citation type="journal article" date="2018" name="PLoS Genet.">
        <title>Population sequencing reveals clonal diversity and ancestral inbreeding in the grapevine cultivar Chardonnay.</title>
        <authorList>
            <person name="Roach M.J."/>
            <person name="Johnson D.L."/>
            <person name="Bohlmann J."/>
            <person name="van Vuuren H.J."/>
            <person name="Jones S.J."/>
            <person name="Pretorius I.S."/>
            <person name="Schmidt S.A."/>
            <person name="Borneman A.R."/>
        </authorList>
    </citation>
    <scope>NUCLEOTIDE SEQUENCE [LARGE SCALE GENOMIC DNA]</scope>
    <source>
        <strain evidence="5">cv. Chardonnay</strain>
        <tissue evidence="4">Leaf</tissue>
    </source>
</reference>
<keyword evidence="1" id="KW-1133">Transmembrane helix</keyword>
<comment type="caution">
    <text evidence="4">The sequence shown here is derived from an EMBL/GenBank/DDBJ whole genome shotgun (WGS) entry which is preliminary data.</text>
</comment>
<evidence type="ECO:0000313" key="5">
    <source>
        <dbReference type="Proteomes" id="UP000288805"/>
    </source>
</evidence>
<dbReference type="InterPro" id="IPR025452">
    <property type="entry name" value="DUF4218"/>
</dbReference>